<keyword evidence="3" id="KW-0716">Sensory transduction</keyword>
<dbReference type="EMBL" id="JAIFRP010000002">
    <property type="protein sequence ID" value="KAK2588893.1"/>
    <property type="molecule type" value="Genomic_DNA"/>
</dbReference>
<feature type="transmembrane region" description="Helical" evidence="10">
    <location>
        <begin position="36"/>
        <end position="59"/>
    </location>
</feature>
<dbReference type="GO" id="GO:0007165">
    <property type="term" value="P:signal transduction"/>
    <property type="evidence" value="ECO:0007669"/>
    <property type="project" value="UniProtKB-KW"/>
</dbReference>
<evidence type="ECO:0000256" key="6">
    <source>
        <dbReference type="ARBA" id="ARBA00022989"/>
    </source>
</evidence>
<feature type="transmembrane region" description="Helical" evidence="10">
    <location>
        <begin position="166"/>
        <end position="187"/>
    </location>
</feature>
<reference evidence="11" key="1">
    <citation type="submission" date="2021-08" db="EMBL/GenBank/DDBJ databases">
        <authorList>
            <person name="Misof B."/>
            <person name="Oliver O."/>
            <person name="Podsiadlowski L."/>
            <person name="Donath A."/>
            <person name="Peters R."/>
            <person name="Mayer C."/>
            <person name="Rust J."/>
            <person name="Gunkel S."/>
            <person name="Lesny P."/>
            <person name="Martin S."/>
            <person name="Oeyen J.P."/>
            <person name="Petersen M."/>
            <person name="Panagiotis P."/>
            <person name="Wilbrandt J."/>
            <person name="Tanja T."/>
        </authorList>
    </citation>
    <scope>NUCLEOTIDE SEQUENCE</scope>
    <source>
        <strain evidence="11">GBR_01_08_01A</strain>
        <tissue evidence="11">Thorax + abdomen</tissue>
    </source>
</reference>
<evidence type="ECO:0000256" key="2">
    <source>
        <dbReference type="ARBA" id="ARBA00022475"/>
    </source>
</evidence>
<proteinExistence type="predicted"/>
<evidence type="ECO:0000256" key="10">
    <source>
        <dbReference type="SAM" id="Phobius"/>
    </source>
</evidence>
<evidence type="ECO:0000256" key="5">
    <source>
        <dbReference type="ARBA" id="ARBA00022725"/>
    </source>
</evidence>
<feature type="transmembrane region" description="Helical" evidence="10">
    <location>
        <begin position="199"/>
        <end position="219"/>
    </location>
</feature>
<dbReference type="InterPro" id="IPR004117">
    <property type="entry name" value="7tm6_olfct_rcpt"/>
</dbReference>
<dbReference type="AlphaFoldDB" id="A0AAD9S0G2"/>
<dbReference type="PANTHER" id="PTHR21137">
    <property type="entry name" value="ODORANT RECEPTOR"/>
    <property type="match status" value="1"/>
</dbReference>
<keyword evidence="5" id="KW-0552">Olfaction</keyword>
<feature type="transmembrane region" description="Helical" evidence="10">
    <location>
        <begin position="99"/>
        <end position="119"/>
    </location>
</feature>
<keyword evidence="6 10" id="KW-1133">Transmembrane helix</keyword>
<dbReference type="PANTHER" id="PTHR21137:SF35">
    <property type="entry name" value="ODORANT RECEPTOR 19A-RELATED"/>
    <property type="match status" value="1"/>
</dbReference>
<evidence type="ECO:0000313" key="12">
    <source>
        <dbReference type="Proteomes" id="UP001258017"/>
    </source>
</evidence>
<accession>A0AAD9S0G2</accession>
<evidence type="ECO:0000313" key="11">
    <source>
        <dbReference type="EMBL" id="KAK2588893.1"/>
    </source>
</evidence>
<protein>
    <submittedName>
        <fullName evidence="11">Uncharacterized protein</fullName>
    </submittedName>
</protein>
<name>A0AAD9S0G2_9HYME</name>
<comment type="subcellular location">
    <subcellularLocation>
        <location evidence="1">Cell membrane</location>
        <topology evidence="1">Multi-pass membrane protein</topology>
    </subcellularLocation>
</comment>
<evidence type="ECO:0000256" key="9">
    <source>
        <dbReference type="ARBA" id="ARBA00023224"/>
    </source>
</evidence>
<sequence>MELNGILDPMFEETLANPRLRPILLSLLNLFRYPAYIYYVLIMGTVVLYVCTPLIFIGYEAIKDVNPKKYGLPFPTSFPWIDGTPGIHYYMEYLFETQFGWFIVFVTSGVDTYFGFYIFQIVGILRALSYECENFASSSDELNEALYNCMKKQIKLMRCRDIIQNVYGPIVFDLILTSAIVLCALTFQVFQTEMTVAKTLLFVVYGVMKTTQTFMYAWYGSILISEGEAFCSRIYCCKWYAYGNLSIMKGILLALTQKPMALVACHLFHISLDIFLKILNTSVSYYFLLQTFDEMNKH</sequence>
<keyword evidence="9" id="KW-0807">Transducer</keyword>
<dbReference type="GO" id="GO:0005886">
    <property type="term" value="C:plasma membrane"/>
    <property type="evidence" value="ECO:0007669"/>
    <property type="project" value="UniProtKB-SubCell"/>
</dbReference>
<evidence type="ECO:0000256" key="7">
    <source>
        <dbReference type="ARBA" id="ARBA00023136"/>
    </source>
</evidence>
<dbReference type="Proteomes" id="UP001258017">
    <property type="component" value="Unassembled WGS sequence"/>
</dbReference>
<reference evidence="11" key="2">
    <citation type="journal article" date="2023" name="Commun. Biol.">
        <title>Intrasexual cuticular hydrocarbon dimorphism in a wasp sheds light on hydrocarbon biosynthesis genes in Hymenoptera.</title>
        <authorList>
            <person name="Moris V.C."/>
            <person name="Podsiadlowski L."/>
            <person name="Martin S."/>
            <person name="Oeyen J.P."/>
            <person name="Donath A."/>
            <person name="Petersen M."/>
            <person name="Wilbrandt J."/>
            <person name="Misof B."/>
            <person name="Liedtke D."/>
            <person name="Thamm M."/>
            <person name="Scheiner R."/>
            <person name="Schmitt T."/>
            <person name="Niehuis O."/>
        </authorList>
    </citation>
    <scope>NUCLEOTIDE SEQUENCE</scope>
    <source>
        <strain evidence="11">GBR_01_08_01A</strain>
    </source>
</reference>
<evidence type="ECO:0000256" key="4">
    <source>
        <dbReference type="ARBA" id="ARBA00022692"/>
    </source>
</evidence>
<keyword evidence="7 10" id="KW-0472">Membrane</keyword>
<evidence type="ECO:0000256" key="1">
    <source>
        <dbReference type="ARBA" id="ARBA00004651"/>
    </source>
</evidence>
<feature type="transmembrane region" description="Helical" evidence="10">
    <location>
        <begin position="267"/>
        <end position="288"/>
    </location>
</feature>
<dbReference type="GO" id="GO:0004984">
    <property type="term" value="F:olfactory receptor activity"/>
    <property type="evidence" value="ECO:0007669"/>
    <property type="project" value="InterPro"/>
</dbReference>
<dbReference type="GO" id="GO:0005549">
    <property type="term" value="F:odorant binding"/>
    <property type="evidence" value="ECO:0007669"/>
    <property type="project" value="InterPro"/>
</dbReference>
<gene>
    <name evidence="11" type="ORF">KPH14_001754</name>
</gene>
<organism evidence="11 12">
    <name type="scientific">Odynerus spinipes</name>
    <dbReference type="NCBI Taxonomy" id="1348599"/>
    <lineage>
        <taxon>Eukaryota</taxon>
        <taxon>Metazoa</taxon>
        <taxon>Ecdysozoa</taxon>
        <taxon>Arthropoda</taxon>
        <taxon>Hexapoda</taxon>
        <taxon>Insecta</taxon>
        <taxon>Pterygota</taxon>
        <taxon>Neoptera</taxon>
        <taxon>Endopterygota</taxon>
        <taxon>Hymenoptera</taxon>
        <taxon>Apocrita</taxon>
        <taxon>Aculeata</taxon>
        <taxon>Vespoidea</taxon>
        <taxon>Vespidae</taxon>
        <taxon>Eumeninae</taxon>
        <taxon>Odynerus</taxon>
    </lineage>
</organism>
<evidence type="ECO:0000256" key="3">
    <source>
        <dbReference type="ARBA" id="ARBA00022606"/>
    </source>
</evidence>
<keyword evidence="2" id="KW-1003">Cell membrane</keyword>
<keyword evidence="4 10" id="KW-0812">Transmembrane</keyword>
<dbReference type="Pfam" id="PF02949">
    <property type="entry name" value="7tm_6"/>
    <property type="match status" value="1"/>
</dbReference>
<keyword evidence="12" id="KW-1185">Reference proteome</keyword>
<evidence type="ECO:0000256" key="8">
    <source>
        <dbReference type="ARBA" id="ARBA00023170"/>
    </source>
</evidence>
<keyword evidence="8" id="KW-0675">Receptor</keyword>
<comment type="caution">
    <text evidence="11">The sequence shown here is derived from an EMBL/GenBank/DDBJ whole genome shotgun (WGS) entry which is preliminary data.</text>
</comment>